<organism evidence="1 2">
    <name type="scientific">Pseudolycoriella hygida</name>
    <dbReference type="NCBI Taxonomy" id="35572"/>
    <lineage>
        <taxon>Eukaryota</taxon>
        <taxon>Metazoa</taxon>
        <taxon>Ecdysozoa</taxon>
        <taxon>Arthropoda</taxon>
        <taxon>Hexapoda</taxon>
        <taxon>Insecta</taxon>
        <taxon>Pterygota</taxon>
        <taxon>Neoptera</taxon>
        <taxon>Endopterygota</taxon>
        <taxon>Diptera</taxon>
        <taxon>Nematocera</taxon>
        <taxon>Sciaroidea</taxon>
        <taxon>Sciaridae</taxon>
        <taxon>Pseudolycoriella</taxon>
    </lineage>
</organism>
<sequence length="10" mass="1169">MVQEGYVDKT</sequence>
<reference evidence="1" key="1">
    <citation type="submission" date="2022-07" db="EMBL/GenBank/DDBJ databases">
        <authorList>
            <person name="Trinca V."/>
            <person name="Uliana J.V.C."/>
            <person name="Torres T.T."/>
            <person name="Ward R.J."/>
            <person name="Monesi N."/>
        </authorList>
    </citation>
    <scope>NUCLEOTIDE SEQUENCE</scope>
    <source>
        <strain evidence="1">HSMRA1968</strain>
        <tissue evidence="1">Whole embryos</tissue>
    </source>
</reference>
<proteinExistence type="predicted"/>
<dbReference type="EMBL" id="WJQU01000003">
    <property type="protein sequence ID" value="KAJ6638546.1"/>
    <property type="molecule type" value="Genomic_DNA"/>
</dbReference>
<dbReference type="Proteomes" id="UP001151699">
    <property type="component" value="Chromosome X"/>
</dbReference>
<gene>
    <name evidence="1" type="ORF">Bhyg_11283</name>
</gene>
<evidence type="ECO:0000313" key="2">
    <source>
        <dbReference type="Proteomes" id="UP001151699"/>
    </source>
</evidence>
<name>A0A9Q0MV32_9DIPT</name>
<protein>
    <submittedName>
        <fullName evidence="1">Uncharacterized protein</fullName>
    </submittedName>
</protein>
<evidence type="ECO:0000313" key="1">
    <source>
        <dbReference type="EMBL" id="KAJ6638546.1"/>
    </source>
</evidence>
<keyword evidence="2" id="KW-1185">Reference proteome</keyword>
<accession>A0A9Q0MV32</accession>
<comment type="caution">
    <text evidence="1">The sequence shown here is derived from an EMBL/GenBank/DDBJ whole genome shotgun (WGS) entry which is preliminary data.</text>
</comment>